<dbReference type="InterPro" id="IPR050182">
    <property type="entry name" value="Cytochrome_P450_fam2"/>
</dbReference>
<dbReference type="PANTHER" id="PTHR24300">
    <property type="entry name" value="CYTOCHROME P450 508A4-RELATED"/>
    <property type="match status" value="1"/>
</dbReference>
<dbReference type="STRING" id="1611254.A0A2G5TBA2"/>
<keyword evidence="2" id="KW-0479">Metal-binding</keyword>
<keyword evidence="3" id="KW-0408">Iron</keyword>
<evidence type="ECO:0000313" key="5">
    <source>
        <dbReference type="EMBL" id="PIC24463.1"/>
    </source>
</evidence>
<dbReference type="AlphaFoldDB" id="A0A2G5TBA2"/>
<dbReference type="GO" id="GO:0005506">
    <property type="term" value="F:iron ion binding"/>
    <property type="evidence" value="ECO:0007669"/>
    <property type="project" value="InterPro"/>
</dbReference>
<name>A0A2G5TBA2_9PELO</name>
<keyword evidence="6" id="KW-1185">Reference proteome</keyword>
<organism evidence="5 6">
    <name type="scientific">Caenorhabditis nigoni</name>
    <dbReference type="NCBI Taxonomy" id="1611254"/>
    <lineage>
        <taxon>Eukaryota</taxon>
        <taxon>Metazoa</taxon>
        <taxon>Ecdysozoa</taxon>
        <taxon>Nematoda</taxon>
        <taxon>Chromadorea</taxon>
        <taxon>Rhabditida</taxon>
        <taxon>Rhabditina</taxon>
        <taxon>Rhabditomorpha</taxon>
        <taxon>Rhabditoidea</taxon>
        <taxon>Rhabditidae</taxon>
        <taxon>Peloderinae</taxon>
        <taxon>Caenorhabditis</taxon>
    </lineage>
</organism>
<dbReference type="InterPro" id="IPR036396">
    <property type="entry name" value="Cyt_P450_sf"/>
</dbReference>
<dbReference type="PANTHER" id="PTHR24300:SF122">
    <property type="entry name" value="CYTOCHROME P450 FAMILY"/>
    <property type="match status" value="1"/>
</dbReference>
<dbReference type="Proteomes" id="UP000230233">
    <property type="component" value="Chromosome V"/>
</dbReference>
<dbReference type="EMBL" id="PDUG01000005">
    <property type="protein sequence ID" value="PIC24463.1"/>
    <property type="molecule type" value="Genomic_DNA"/>
</dbReference>
<comment type="caution">
    <text evidence="5">The sequence shown here is derived from an EMBL/GenBank/DDBJ whole genome shotgun (WGS) entry which is preliminary data.</text>
</comment>
<dbReference type="GO" id="GO:0020037">
    <property type="term" value="F:heme binding"/>
    <property type="evidence" value="ECO:0007669"/>
    <property type="project" value="InterPro"/>
</dbReference>
<sequence length="255" mass="29698">MLFLLILATTLAIWTVYLWRATQRLPKGPFPLPLIGNFHQIAYTCWKAGGTVAGFHEFKKQYGKVFTLWMGPQPTVHIVDIETAQETHVRKANVFGHRYSNGGTDYIREGRGILASNGEFWQEHRRFALKTLRDFGLGNNIMEEKIMEEYRYRFQDYKKTNFKNGGIEVHVSSCFDLLVGSIINILLVSERFEQNDADFERMLTTGTAALEKLSVLDSFVPLWLMKSRIWQWRTKEIFGPSEFVHSLVERNIQRR</sequence>
<dbReference type="InterPro" id="IPR002401">
    <property type="entry name" value="Cyt_P450_E_grp-I"/>
</dbReference>
<evidence type="ECO:0000256" key="4">
    <source>
        <dbReference type="ARBA" id="ARBA00023033"/>
    </source>
</evidence>
<dbReference type="GO" id="GO:0016712">
    <property type="term" value="F:oxidoreductase activity, acting on paired donors, with incorporation or reduction of molecular oxygen, reduced flavin or flavoprotein as one donor, and incorporation of one atom of oxygen"/>
    <property type="evidence" value="ECO:0007669"/>
    <property type="project" value="TreeGrafter"/>
</dbReference>
<reference evidence="6" key="1">
    <citation type="submission" date="2017-10" db="EMBL/GenBank/DDBJ databases">
        <title>Rapid genome shrinkage in a self-fertile nematode reveals novel sperm competition proteins.</title>
        <authorList>
            <person name="Yin D."/>
            <person name="Schwarz E.M."/>
            <person name="Thomas C.G."/>
            <person name="Felde R.L."/>
            <person name="Korf I.F."/>
            <person name="Cutter A.D."/>
            <person name="Schartner C.M."/>
            <person name="Ralston E.J."/>
            <person name="Meyer B.J."/>
            <person name="Haag E.S."/>
        </authorList>
    </citation>
    <scope>NUCLEOTIDE SEQUENCE [LARGE SCALE GENOMIC DNA]</scope>
    <source>
        <strain evidence="6">JU1422</strain>
    </source>
</reference>
<evidence type="ECO:0000313" key="6">
    <source>
        <dbReference type="Proteomes" id="UP000230233"/>
    </source>
</evidence>
<dbReference type="GO" id="GO:0006805">
    <property type="term" value="P:xenobiotic metabolic process"/>
    <property type="evidence" value="ECO:0007669"/>
    <property type="project" value="TreeGrafter"/>
</dbReference>
<accession>A0A2G5TBA2</accession>
<dbReference type="OrthoDB" id="5857440at2759"/>
<comment type="similarity">
    <text evidence="1">Belongs to the cytochrome P450 family.</text>
</comment>
<dbReference type="GO" id="GO:0005737">
    <property type="term" value="C:cytoplasm"/>
    <property type="evidence" value="ECO:0007669"/>
    <property type="project" value="TreeGrafter"/>
</dbReference>
<keyword evidence="4" id="KW-0503">Monooxygenase</keyword>
<dbReference type="Gene3D" id="1.10.630.10">
    <property type="entry name" value="Cytochrome P450"/>
    <property type="match status" value="1"/>
</dbReference>
<dbReference type="GO" id="GO:0006082">
    <property type="term" value="P:organic acid metabolic process"/>
    <property type="evidence" value="ECO:0007669"/>
    <property type="project" value="TreeGrafter"/>
</dbReference>
<keyword evidence="4" id="KW-0560">Oxidoreductase</keyword>
<proteinExistence type="inferred from homology"/>
<protein>
    <recommendedName>
        <fullName evidence="7">Cytochrome P450</fullName>
    </recommendedName>
</protein>
<dbReference type="Pfam" id="PF00067">
    <property type="entry name" value="p450"/>
    <property type="match status" value="1"/>
</dbReference>
<evidence type="ECO:0000256" key="2">
    <source>
        <dbReference type="ARBA" id="ARBA00022723"/>
    </source>
</evidence>
<evidence type="ECO:0000256" key="3">
    <source>
        <dbReference type="ARBA" id="ARBA00023004"/>
    </source>
</evidence>
<dbReference type="SUPFAM" id="SSF48264">
    <property type="entry name" value="Cytochrome P450"/>
    <property type="match status" value="1"/>
</dbReference>
<evidence type="ECO:0008006" key="7">
    <source>
        <dbReference type="Google" id="ProtNLM"/>
    </source>
</evidence>
<evidence type="ECO:0000256" key="1">
    <source>
        <dbReference type="ARBA" id="ARBA00010617"/>
    </source>
</evidence>
<dbReference type="PRINTS" id="PR00463">
    <property type="entry name" value="EP450I"/>
</dbReference>
<dbReference type="InterPro" id="IPR001128">
    <property type="entry name" value="Cyt_P450"/>
</dbReference>
<gene>
    <name evidence="5" type="primary">Cnig_chr_V.g17797</name>
    <name evidence="5" type="ORF">B9Z55_017797</name>
</gene>